<proteinExistence type="predicted"/>
<protein>
    <submittedName>
        <fullName evidence="3">Uncharacterized protein</fullName>
    </submittedName>
</protein>
<name>A0A0J6FPB0_COCPO</name>
<dbReference type="Proteomes" id="UP000054567">
    <property type="component" value="Unassembled WGS sequence"/>
</dbReference>
<organism evidence="3 4">
    <name type="scientific">Coccidioides posadasii RMSCC 3488</name>
    <dbReference type="NCBI Taxonomy" id="454284"/>
    <lineage>
        <taxon>Eukaryota</taxon>
        <taxon>Fungi</taxon>
        <taxon>Dikarya</taxon>
        <taxon>Ascomycota</taxon>
        <taxon>Pezizomycotina</taxon>
        <taxon>Eurotiomycetes</taxon>
        <taxon>Eurotiomycetidae</taxon>
        <taxon>Onygenales</taxon>
        <taxon>Onygenaceae</taxon>
        <taxon>Coccidioides</taxon>
    </lineage>
</organism>
<evidence type="ECO:0000256" key="1">
    <source>
        <dbReference type="SAM" id="MobiDB-lite"/>
    </source>
</evidence>
<dbReference type="OrthoDB" id="4206888at2759"/>
<feature type="transmembrane region" description="Helical" evidence="2">
    <location>
        <begin position="391"/>
        <end position="408"/>
    </location>
</feature>
<reference evidence="4" key="2">
    <citation type="journal article" date="2009" name="Genome Res.">
        <title>Comparative genomic analyses of the human fungal pathogens Coccidioides and their relatives.</title>
        <authorList>
            <person name="Sharpton T.J."/>
            <person name="Stajich J.E."/>
            <person name="Rounsley S.D."/>
            <person name="Gardner M.J."/>
            <person name="Wortman J.R."/>
            <person name="Jordar V.S."/>
            <person name="Maiti R."/>
            <person name="Kodira C.D."/>
            <person name="Neafsey D.E."/>
            <person name="Zeng Q."/>
            <person name="Hung C.-Y."/>
            <person name="McMahan C."/>
            <person name="Muszewska A."/>
            <person name="Grynberg M."/>
            <person name="Mandel M.A."/>
            <person name="Kellner E.M."/>
            <person name="Barker B.M."/>
            <person name="Galgiani J.N."/>
            <person name="Orbach M.J."/>
            <person name="Kirkland T.N."/>
            <person name="Cole G.T."/>
            <person name="Henn M.R."/>
            <person name="Birren B.W."/>
            <person name="Taylor J.W."/>
        </authorList>
    </citation>
    <scope>NUCLEOTIDE SEQUENCE [LARGE SCALE GENOMIC DNA]</scope>
    <source>
        <strain evidence="4">RMSCC 3488</strain>
    </source>
</reference>
<sequence length="409" mass="45378">MSCIFEQLNIHENPDANITNIGQTTTVQNPKHSQKFLRTATKIFTHAGSLEIHVFLAIALSIESLPAIIEAMASVSKLRRVLITGTLSVAIASGALYGASLKMKQESKQAPTWLFPHITYLSFCYKEARKRQNLTPQEKIDALLVVREGLVRKKETLEEQIREIEERERRKDRAGAGGGESRADQTVTREARKISPGLSTLTGHQQYLITGKEINKRLVRTRPSLSPSKFSDGEFRKFKRADTHASKEKPVTTTVIPIIEGDIGDPKCTGGEYVFGNLAPLTDGTLAQAKPDHFDGARPEQLDRQIRKELGDQIIPSTQNDLPMAPNFFLEAKGPDGSLAVATRQACYDGALGARGMHSLQSYRQNESMNRPTTTMLTLFRQPITVARSSYILLIFQSLAIRAVLLNIL</sequence>
<evidence type="ECO:0000313" key="4">
    <source>
        <dbReference type="Proteomes" id="UP000054567"/>
    </source>
</evidence>
<feature type="region of interest" description="Disordered" evidence="1">
    <location>
        <begin position="165"/>
        <end position="187"/>
    </location>
</feature>
<gene>
    <name evidence="3" type="ORF">CPAG_07587</name>
</gene>
<dbReference type="EMBL" id="DS268113">
    <property type="protein sequence ID" value="KMM71280.1"/>
    <property type="molecule type" value="Genomic_DNA"/>
</dbReference>
<feature type="compositionally biased region" description="Basic and acidic residues" evidence="1">
    <location>
        <begin position="165"/>
        <end position="174"/>
    </location>
</feature>
<evidence type="ECO:0000313" key="3">
    <source>
        <dbReference type="EMBL" id="KMM71280.1"/>
    </source>
</evidence>
<keyword evidence="2" id="KW-0472">Membrane</keyword>
<dbReference type="AlphaFoldDB" id="A0A0J6FPB0"/>
<reference evidence="4" key="3">
    <citation type="journal article" date="2010" name="Genome Res.">
        <title>Population genomic sequencing of Coccidioides fungi reveals recent hybridization and transposon control.</title>
        <authorList>
            <person name="Neafsey D.E."/>
            <person name="Barker B.M."/>
            <person name="Sharpton T.J."/>
            <person name="Stajich J.E."/>
            <person name="Park D.J."/>
            <person name="Whiston E."/>
            <person name="Hung C.-Y."/>
            <person name="McMahan C."/>
            <person name="White J."/>
            <person name="Sykes S."/>
            <person name="Heiman D."/>
            <person name="Young S."/>
            <person name="Zeng Q."/>
            <person name="Abouelleil A."/>
            <person name="Aftuck L."/>
            <person name="Bessette D."/>
            <person name="Brown A."/>
            <person name="FitzGerald M."/>
            <person name="Lui A."/>
            <person name="Macdonald J.P."/>
            <person name="Priest M."/>
            <person name="Orbach M.J."/>
            <person name="Galgiani J.N."/>
            <person name="Kirkland T.N."/>
            <person name="Cole G.T."/>
            <person name="Birren B.W."/>
            <person name="Henn M.R."/>
            <person name="Taylor J.W."/>
            <person name="Rounsley S.D."/>
        </authorList>
    </citation>
    <scope>NUCLEOTIDE SEQUENCE [LARGE SCALE GENOMIC DNA]</scope>
    <source>
        <strain evidence="4">RMSCC 3488</strain>
    </source>
</reference>
<keyword evidence="2" id="KW-1133">Transmembrane helix</keyword>
<keyword evidence="2" id="KW-0812">Transmembrane</keyword>
<reference evidence="3 4" key="1">
    <citation type="submission" date="2007-06" db="EMBL/GenBank/DDBJ databases">
        <title>The Genome Sequence of Coccidioides posadasii RMSCC_3488.</title>
        <authorList>
            <consortium name="Coccidioides Genome Resources Consortium"/>
            <consortium name="The Broad Institute Genome Sequencing Platform"/>
            <person name="Henn M.R."/>
            <person name="Sykes S."/>
            <person name="Young S."/>
            <person name="Jaffe D."/>
            <person name="Berlin A."/>
            <person name="Alvarez P."/>
            <person name="Butler J."/>
            <person name="Gnerre S."/>
            <person name="Grabherr M."/>
            <person name="Mauceli E."/>
            <person name="Brockman W."/>
            <person name="Kodira C."/>
            <person name="Alvarado L."/>
            <person name="Zeng Q."/>
            <person name="Crawford M."/>
            <person name="Antoine C."/>
            <person name="Devon K."/>
            <person name="Galgiani J."/>
            <person name="Orsborn K."/>
            <person name="Lewis M.L."/>
            <person name="Nusbaum C."/>
            <person name="Galagan J."/>
            <person name="Birren B."/>
        </authorList>
    </citation>
    <scope>NUCLEOTIDE SEQUENCE [LARGE SCALE GENOMIC DNA]</scope>
    <source>
        <strain evidence="3 4">RMSCC 3488</strain>
    </source>
</reference>
<dbReference type="VEuPathDB" id="FungiDB:CPAG_07587"/>
<accession>A0A0J6FPB0</accession>
<evidence type="ECO:0000256" key="2">
    <source>
        <dbReference type="SAM" id="Phobius"/>
    </source>
</evidence>